<evidence type="ECO:0000256" key="2">
    <source>
        <dbReference type="ARBA" id="ARBA00009759"/>
    </source>
</evidence>
<feature type="binding site" evidence="6">
    <location>
        <position position="79"/>
    </location>
    <ligand>
        <name>Mg(2+)</name>
        <dbReference type="ChEBI" id="CHEBI:18420"/>
        <label>1</label>
        <note>catalytic</note>
    </ligand>
</feature>
<keyword evidence="4" id="KW-0378">Hydrolase</keyword>
<evidence type="ECO:0000256" key="4">
    <source>
        <dbReference type="ARBA" id="ARBA00022801"/>
    </source>
</evidence>
<keyword evidence="3 6" id="KW-0479">Metal-binding</keyword>
<dbReference type="GO" id="GO:0008441">
    <property type="term" value="F:3'(2'),5'-bisphosphate nucleotidase activity"/>
    <property type="evidence" value="ECO:0007669"/>
    <property type="project" value="TreeGrafter"/>
</dbReference>
<evidence type="ECO:0000256" key="1">
    <source>
        <dbReference type="ARBA" id="ARBA00001946"/>
    </source>
</evidence>
<feature type="binding site" evidence="6">
    <location>
        <position position="301"/>
    </location>
    <ligand>
        <name>Mg(2+)</name>
        <dbReference type="ChEBI" id="CHEBI:18420"/>
        <label>1</label>
        <note>catalytic</note>
    </ligand>
</feature>
<dbReference type="Pfam" id="PF00459">
    <property type="entry name" value="Inositol_P"/>
    <property type="match status" value="1"/>
</dbReference>
<dbReference type="InterPro" id="IPR000760">
    <property type="entry name" value="Inositol_monophosphatase-like"/>
</dbReference>
<evidence type="ECO:0000313" key="7">
    <source>
        <dbReference type="EMBL" id="KAK4108064.1"/>
    </source>
</evidence>
<dbReference type="PANTHER" id="PTHR43200">
    <property type="entry name" value="PHOSPHATASE"/>
    <property type="match status" value="1"/>
</dbReference>
<dbReference type="RefSeq" id="XP_064665634.1">
    <property type="nucleotide sequence ID" value="XM_064809690.1"/>
</dbReference>
<evidence type="ECO:0000256" key="3">
    <source>
        <dbReference type="ARBA" id="ARBA00022723"/>
    </source>
</evidence>
<dbReference type="GO" id="GO:0000103">
    <property type="term" value="P:sulfate assimilation"/>
    <property type="evidence" value="ECO:0007669"/>
    <property type="project" value="TreeGrafter"/>
</dbReference>
<keyword evidence="5 6" id="KW-0460">Magnesium</keyword>
<comment type="similarity">
    <text evidence="2">Belongs to the inositol monophosphatase superfamily.</text>
</comment>
<comment type="cofactor">
    <cofactor evidence="1 6">
        <name>Mg(2+)</name>
        <dbReference type="ChEBI" id="CHEBI:18420"/>
    </cofactor>
</comment>
<evidence type="ECO:0000256" key="5">
    <source>
        <dbReference type="ARBA" id="ARBA00022842"/>
    </source>
</evidence>
<dbReference type="InterPro" id="IPR051090">
    <property type="entry name" value="Inositol_monoP_superfamily"/>
</dbReference>
<reference evidence="7" key="1">
    <citation type="journal article" date="2023" name="Mol. Phylogenet. Evol.">
        <title>Genome-scale phylogeny and comparative genomics of the fungal order Sordariales.</title>
        <authorList>
            <person name="Hensen N."/>
            <person name="Bonometti L."/>
            <person name="Westerberg I."/>
            <person name="Brannstrom I.O."/>
            <person name="Guillou S."/>
            <person name="Cros-Aarteil S."/>
            <person name="Calhoun S."/>
            <person name="Haridas S."/>
            <person name="Kuo A."/>
            <person name="Mondo S."/>
            <person name="Pangilinan J."/>
            <person name="Riley R."/>
            <person name="LaButti K."/>
            <person name="Andreopoulos B."/>
            <person name="Lipzen A."/>
            <person name="Chen C."/>
            <person name="Yan M."/>
            <person name="Daum C."/>
            <person name="Ng V."/>
            <person name="Clum A."/>
            <person name="Steindorff A."/>
            <person name="Ohm R.A."/>
            <person name="Martin F."/>
            <person name="Silar P."/>
            <person name="Natvig D.O."/>
            <person name="Lalanne C."/>
            <person name="Gautier V."/>
            <person name="Ament-Velasquez S.L."/>
            <person name="Kruys A."/>
            <person name="Hutchinson M.I."/>
            <person name="Powell A.J."/>
            <person name="Barry K."/>
            <person name="Miller A.N."/>
            <person name="Grigoriev I.V."/>
            <person name="Debuchy R."/>
            <person name="Gladieux P."/>
            <person name="Hiltunen Thoren M."/>
            <person name="Johannesson H."/>
        </authorList>
    </citation>
    <scope>NUCLEOTIDE SEQUENCE</scope>
    <source>
        <strain evidence="7">CBS 508.74</strain>
    </source>
</reference>
<dbReference type="Gene3D" id="3.30.540.10">
    <property type="entry name" value="Fructose-1,6-Bisphosphatase, subunit A, domain 1"/>
    <property type="match status" value="1"/>
</dbReference>
<feature type="binding site" evidence="6">
    <location>
        <position position="141"/>
    </location>
    <ligand>
        <name>Mg(2+)</name>
        <dbReference type="ChEBI" id="CHEBI:18420"/>
        <label>1</label>
        <note>catalytic</note>
    </ligand>
</feature>
<protein>
    <submittedName>
        <fullName evidence="7">Carbohydrate phosphatase</fullName>
    </submittedName>
</protein>
<keyword evidence="8" id="KW-1185">Reference proteome</keyword>
<dbReference type="AlphaFoldDB" id="A0AAN6QFY2"/>
<dbReference type="GO" id="GO:0046872">
    <property type="term" value="F:metal ion binding"/>
    <property type="evidence" value="ECO:0007669"/>
    <property type="project" value="UniProtKB-KW"/>
</dbReference>
<dbReference type="GeneID" id="89933814"/>
<evidence type="ECO:0000313" key="8">
    <source>
        <dbReference type="Proteomes" id="UP001302812"/>
    </source>
</evidence>
<proteinExistence type="inferred from homology"/>
<sequence length="368" mass="40271">MESPYRHELEVAIKAVQQAAQISRLALSLAHEQSSGGDADIFDITKDDLSPVTIADFAIQALLTRTISQAFPQDGFVGEESADQLRQNPRLSSRVLAILEQAGAALFRDADELCQVIDSCTTYHPSGADSPSGRVWVFDPIDGTRTFIRREQYAINIALLEHGRQILSLVACPVLSMDASSPVNDRSIDPTGTGCILFAAKGYGAYVRPLPGNLGEVKPRRLGRHADKVHVPADLRPVTCTTLPDSGILDIHKAVAERLNVTYPGCDLLGWVPRWAVLSLGLANFTVWVYKRRDRYAKLWDHAGAMLLFEEVGGVITDVYGKEIDLGSGRKLASNFGFVAAPKDLHHVVLQAVQETLISSRRTDLFSQ</sequence>
<evidence type="ECO:0000256" key="6">
    <source>
        <dbReference type="PIRSR" id="PIRSR600760-2"/>
    </source>
</evidence>
<comment type="caution">
    <text evidence="7">The sequence shown here is derived from an EMBL/GenBank/DDBJ whole genome shotgun (WGS) entry which is preliminary data.</text>
</comment>
<dbReference type="CDD" id="cd01517">
    <property type="entry name" value="PAP_phosphatase"/>
    <property type="match status" value="1"/>
</dbReference>
<reference evidence="7" key="2">
    <citation type="submission" date="2023-05" db="EMBL/GenBank/DDBJ databases">
        <authorList>
            <consortium name="Lawrence Berkeley National Laboratory"/>
            <person name="Steindorff A."/>
            <person name="Hensen N."/>
            <person name="Bonometti L."/>
            <person name="Westerberg I."/>
            <person name="Brannstrom I.O."/>
            <person name="Guillou S."/>
            <person name="Cros-Aarteil S."/>
            <person name="Calhoun S."/>
            <person name="Haridas S."/>
            <person name="Kuo A."/>
            <person name="Mondo S."/>
            <person name="Pangilinan J."/>
            <person name="Riley R."/>
            <person name="Labutti K."/>
            <person name="Andreopoulos B."/>
            <person name="Lipzen A."/>
            <person name="Chen C."/>
            <person name="Yanf M."/>
            <person name="Daum C."/>
            <person name="Ng V."/>
            <person name="Clum A."/>
            <person name="Ohm R."/>
            <person name="Martin F."/>
            <person name="Silar P."/>
            <person name="Natvig D."/>
            <person name="Lalanne C."/>
            <person name="Gautier V."/>
            <person name="Ament-Velasquez S.L."/>
            <person name="Kruys A."/>
            <person name="Hutchinson M.I."/>
            <person name="Powell A.J."/>
            <person name="Barry K."/>
            <person name="Miller A.N."/>
            <person name="Grigoriev I.V."/>
            <person name="Debuchy R."/>
            <person name="Gladieux P."/>
            <person name="Thoren M.H."/>
            <person name="Johannesson H."/>
        </authorList>
    </citation>
    <scope>NUCLEOTIDE SEQUENCE</scope>
    <source>
        <strain evidence="7">CBS 508.74</strain>
    </source>
</reference>
<dbReference type="PANTHER" id="PTHR43200:SF2">
    <property type="entry name" value="3'(2'),5'-BISPHOSPHATE NUCLEOTIDASE"/>
    <property type="match status" value="1"/>
</dbReference>
<feature type="binding site" evidence="6">
    <location>
        <position position="139"/>
    </location>
    <ligand>
        <name>Mg(2+)</name>
        <dbReference type="ChEBI" id="CHEBI:18420"/>
        <label>1</label>
        <note>catalytic</note>
    </ligand>
</feature>
<dbReference type="Gene3D" id="3.40.190.80">
    <property type="match status" value="1"/>
</dbReference>
<dbReference type="SUPFAM" id="SSF56655">
    <property type="entry name" value="Carbohydrate phosphatase"/>
    <property type="match status" value="1"/>
</dbReference>
<gene>
    <name evidence="7" type="ORF">N656DRAFT_451782</name>
</gene>
<feature type="binding site" evidence="6">
    <location>
        <position position="142"/>
    </location>
    <ligand>
        <name>Mg(2+)</name>
        <dbReference type="ChEBI" id="CHEBI:18420"/>
        <label>1</label>
        <note>catalytic</note>
    </ligand>
</feature>
<dbReference type="EMBL" id="MU853366">
    <property type="protein sequence ID" value="KAK4108064.1"/>
    <property type="molecule type" value="Genomic_DNA"/>
</dbReference>
<organism evidence="7 8">
    <name type="scientific">Canariomyces notabilis</name>
    <dbReference type="NCBI Taxonomy" id="2074819"/>
    <lineage>
        <taxon>Eukaryota</taxon>
        <taxon>Fungi</taxon>
        <taxon>Dikarya</taxon>
        <taxon>Ascomycota</taxon>
        <taxon>Pezizomycotina</taxon>
        <taxon>Sordariomycetes</taxon>
        <taxon>Sordariomycetidae</taxon>
        <taxon>Sordariales</taxon>
        <taxon>Chaetomiaceae</taxon>
        <taxon>Canariomyces</taxon>
    </lineage>
</organism>
<name>A0AAN6QFY2_9PEZI</name>
<accession>A0AAN6QFY2</accession>
<dbReference type="Proteomes" id="UP001302812">
    <property type="component" value="Unassembled WGS sequence"/>
</dbReference>